<comment type="caution">
    <text evidence="2">The sequence shown here is derived from an EMBL/GenBank/DDBJ whole genome shotgun (WGS) entry which is preliminary data.</text>
</comment>
<evidence type="ECO:0008006" key="4">
    <source>
        <dbReference type="Google" id="ProtNLM"/>
    </source>
</evidence>
<accession>A0ABW2KDG2</accession>
<dbReference type="RefSeq" id="WP_379869388.1">
    <property type="nucleotide sequence ID" value="NZ_JBHTBH010000002.1"/>
</dbReference>
<protein>
    <recommendedName>
        <fullName evidence="4">Secreted protein</fullName>
    </recommendedName>
</protein>
<evidence type="ECO:0000313" key="2">
    <source>
        <dbReference type="EMBL" id="MFC7327199.1"/>
    </source>
</evidence>
<name>A0ABW2KDG2_9ACTN</name>
<reference evidence="3" key="1">
    <citation type="journal article" date="2019" name="Int. J. Syst. Evol. Microbiol.">
        <title>The Global Catalogue of Microorganisms (GCM) 10K type strain sequencing project: providing services to taxonomists for standard genome sequencing and annotation.</title>
        <authorList>
            <consortium name="The Broad Institute Genomics Platform"/>
            <consortium name="The Broad Institute Genome Sequencing Center for Infectious Disease"/>
            <person name="Wu L."/>
            <person name="Ma J."/>
        </authorList>
    </citation>
    <scope>NUCLEOTIDE SEQUENCE [LARGE SCALE GENOMIC DNA]</scope>
    <source>
        <strain evidence="3">CGMCC 4.7382</strain>
    </source>
</reference>
<gene>
    <name evidence="2" type="ORF">ACFQRF_05540</name>
</gene>
<keyword evidence="3" id="KW-1185">Reference proteome</keyword>
<evidence type="ECO:0000313" key="3">
    <source>
        <dbReference type="Proteomes" id="UP001596540"/>
    </source>
</evidence>
<dbReference type="EMBL" id="JBHTBH010000002">
    <property type="protein sequence ID" value="MFC7327199.1"/>
    <property type="molecule type" value="Genomic_DNA"/>
</dbReference>
<proteinExistence type="predicted"/>
<feature type="signal peptide" evidence="1">
    <location>
        <begin position="1"/>
        <end position="20"/>
    </location>
</feature>
<feature type="chain" id="PRO_5047540773" description="Secreted protein" evidence="1">
    <location>
        <begin position="21"/>
        <end position="159"/>
    </location>
</feature>
<keyword evidence="1" id="KW-0732">Signal</keyword>
<organism evidence="2 3">
    <name type="scientific">Marinactinospora rubrisoli</name>
    <dbReference type="NCBI Taxonomy" id="2715399"/>
    <lineage>
        <taxon>Bacteria</taxon>
        <taxon>Bacillati</taxon>
        <taxon>Actinomycetota</taxon>
        <taxon>Actinomycetes</taxon>
        <taxon>Streptosporangiales</taxon>
        <taxon>Nocardiopsidaceae</taxon>
        <taxon>Marinactinospora</taxon>
    </lineage>
</organism>
<dbReference type="Proteomes" id="UP001596540">
    <property type="component" value="Unassembled WGS sequence"/>
</dbReference>
<evidence type="ECO:0000256" key="1">
    <source>
        <dbReference type="SAM" id="SignalP"/>
    </source>
</evidence>
<sequence length="159" mass="16631">MLKKLAGALATLAVAGGLHAAAPPAALASEFGCGGTLVGSWPVPLTDPSSGDTYYRSDIRLYHDADTGWSCAVLVKRPGHERYGVATPMAVQLYTEEWGAENWTDGYDGDTGDFTYYAGPVQVYGRDTCVHVRASHGDHAGFGESLYDGSADVGPVACG</sequence>